<accession>A0A1J4J9E1</accession>
<dbReference type="RefSeq" id="XP_068348947.1">
    <property type="nucleotide sequence ID" value="XM_068511816.1"/>
</dbReference>
<dbReference type="EMBL" id="MLAK01001220">
    <property type="protein sequence ID" value="OHS95810.1"/>
    <property type="molecule type" value="Genomic_DNA"/>
</dbReference>
<organism evidence="1 2">
    <name type="scientific">Tritrichomonas foetus</name>
    <dbReference type="NCBI Taxonomy" id="1144522"/>
    <lineage>
        <taxon>Eukaryota</taxon>
        <taxon>Metamonada</taxon>
        <taxon>Parabasalia</taxon>
        <taxon>Tritrichomonadida</taxon>
        <taxon>Tritrichomonadidae</taxon>
        <taxon>Tritrichomonas</taxon>
    </lineage>
</organism>
<protein>
    <submittedName>
        <fullName evidence="1">Uncharacterized protein</fullName>
    </submittedName>
</protein>
<dbReference type="Proteomes" id="UP000179807">
    <property type="component" value="Unassembled WGS sequence"/>
</dbReference>
<dbReference type="VEuPathDB" id="TrichDB:TRFO_38059"/>
<gene>
    <name evidence="1" type="ORF">TRFO_38059</name>
</gene>
<proteinExistence type="predicted"/>
<sequence>MTTIRFKVVSVDLNKSDQKNFRKNEALLKLVTNINPKGMKFCTSPSHLYILDHTFGIDDPMNQVTNIRLSIDNTNFFGDGTELCFALINTASLKLGQCTQMEVPLMSIKDRLIHGTVYLEIYATYYVPEEHPRGCPLYIRPMLLGSVY</sequence>
<name>A0A1J4J9E1_9EUKA</name>
<dbReference type="GeneID" id="94846520"/>
<evidence type="ECO:0000313" key="1">
    <source>
        <dbReference type="EMBL" id="OHS95810.1"/>
    </source>
</evidence>
<comment type="caution">
    <text evidence="1">The sequence shown here is derived from an EMBL/GenBank/DDBJ whole genome shotgun (WGS) entry which is preliminary data.</text>
</comment>
<dbReference type="AlphaFoldDB" id="A0A1J4J9E1"/>
<reference evidence="1" key="1">
    <citation type="submission" date="2016-10" db="EMBL/GenBank/DDBJ databases">
        <authorList>
            <person name="Benchimol M."/>
            <person name="Almeida L.G."/>
            <person name="Vasconcelos A.T."/>
            <person name="Perreira-Neves A."/>
            <person name="Rosa I.A."/>
            <person name="Tasca T."/>
            <person name="Bogo M.R."/>
            <person name="de Souza W."/>
        </authorList>
    </citation>
    <scope>NUCLEOTIDE SEQUENCE [LARGE SCALE GENOMIC DNA]</scope>
    <source>
        <strain evidence="1">K</strain>
    </source>
</reference>
<keyword evidence="2" id="KW-1185">Reference proteome</keyword>
<evidence type="ECO:0000313" key="2">
    <source>
        <dbReference type="Proteomes" id="UP000179807"/>
    </source>
</evidence>